<name>B1C1A2_9FIRM</name>
<dbReference type="Proteomes" id="UP000004910">
    <property type="component" value="Unassembled WGS sequence"/>
</dbReference>
<accession>B1C1A2</accession>
<sequence>MKQDIVLLYIRKKSDINEYMSKLIIGHEIRNITGKVYIHQIIEELCLEMELIIRQV</sequence>
<keyword evidence="2" id="KW-1185">Reference proteome</keyword>
<evidence type="ECO:0000313" key="2">
    <source>
        <dbReference type="Proteomes" id="UP000004910"/>
    </source>
</evidence>
<organism evidence="1 2">
    <name type="scientific">Thomasclavelia spiroformis DSM 1552</name>
    <dbReference type="NCBI Taxonomy" id="428126"/>
    <lineage>
        <taxon>Bacteria</taxon>
        <taxon>Bacillati</taxon>
        <taxon>Bacillota</taxon>
        <taxon>Erysipelotrichia</taxon>
        <taxon>Erysipelotrichales</taxon>
        <taxon>Coprobacillaceae</taxon>
        <taxon>Thomasclavelia</taxon>
    </lineage>
</organism>
<reference evidence="1" key="1">
    <citation type="submission" date="2008-02" db="EMBL/GenBank/DDBJ databases">
        <authorList>
            <person name="Fulton L."/>
            <person name="Clifton S."/>
            <person name="Fulton B."/>
            <person name="Xu J."/>
            <person name="Minx P."/>
            <person name="Pepin K.H."/>
            <person name="Johnson M."/>
            <person name="Thiruvilangam P."/>
            <person name="Bhonagiri V."/>
            <person name="Nash W.E."/>
            <person name="Mardis E.R."/>
            <person name="Wilson R.K."/>
        </authorList>
    </citation>
    <scope>NUCLEOTIDE SEQUENCE [LARGE SCALE GENOMIC DNA]</scope>
    <source>
        <strain evidence="1">DSM 1552</strain>
    </source>
</reference>
<gene>
    <name evidence="1" type="ORF">CLOSPI_00985</name>
</gene>
<protein>
    <submittedName>
        <fullName evidence="1">Uncharacterized protein</fullName>
    </submittedName>
</protein>
<evidence type="ECO:0000313" key="1">
    <source>
        <dbReference type="EMBL" id="EDS75157.1"/>
    </source>
</evidence>
<dbReference type="HOGENOM" id="CLU_3006220_0_0_9"/>
<dbReference type="RefSeq" id="WP_004608735.1">
    <property type="nucleotide sequence ID" value="NZ_DS562844.1"/>
</dbReference>
<dbReference type="AlphaFoldDB" id="B1C1A2"/>
<proteinExistence type="predicted"/>
<comment type="caution">
    <text evidence="1">The sequence shown here is derived from an EMBL/GenBank/DDBJ whole genome shotgun (WGS) entry which is preliminary data.</text>
</comment>
<dbReference type="EMBL" id="ABIK02000007">
    <property type="protein sequence ID" value="EDS75157.1"/>
    <property type="molecule type" value="Genomic_DNA"/>
</dbReference>
<dbReference type="STRING" id="428126.CLOSPI_00985"/>
<reference evidence="1" key="2">
    <citation type="submission" date="2014-06" db="EMBL/GenBank/DDBJ databases">
        <title>Draft genome sequence of Clostridium spiroforme (DSM 1552).</title>
        <authorList>
            <person name="Sudarsanam P."/>
            <person name="Ley R."/>
            <person name="Guruge J."/>
            <person name="Turnbaugh P.J."/>
            <person name="Mahowald M."/>
            <person name="Liep D."/>
            <person name="Gordon J."/>
        </authorList>
    </citation>
    <scope>NUCLEOTIDE SEQUENCE</scope>
    <source>
        <strain evidence="1">DSM 1552</strain>
    </source>
</reference>